<evidence type="ECO:0000256" key="3">
    <source>
        <dbReference type="ARBA" id="ARBA00022475"/>
    </source>
</evidence>
<gene>
    <name evidence="9" type="ORF">F8M49_18745</name>
</gene>
<dbReference type="PANTHER" id="PTHR30151:SF0">
    <property type="entry name" value="ABC TRANSPORTER PERMEASE PROTEIN MJ0413-RELATED"/>
    <property type="match status" value="1"/>
</dbReference>
<reference evidence="9 10" key="1">
    <citation type="submission" date="2019-10" db="EMBL/GenBank/DDBJ databases">
        <title>Draft Genome Assembly of Rhodococcus zopfii DSM44189.</title>
        <authorList>
            <person name="Sutton J.M."/>
            <person name="Akob D.M."/>
            <person name="Bushman T.J."/>
        </authorList>
    </citation>
    <scope>NUCLEOTIDE SEQUENCE [LARGE SCALE GENOMIC DNA]</scope>
    <source>
        <strain evidence="9 10">DSM 44189</strain>
    </source>
</reference>
<evidence type="ECO:0000256" key="1">
    <source>
        <dbReference type="ARBA" id="ARBA00004651"/>
    </source>
</evidence>
<evidence type="ECO:0000256" key="6">
    <source>
        <dbReference type="ARBA" id="ARBA00023136"/>
    </source>
</evidence>
<feature type="transmembrane region" description="Helical" evidence="7">
    <location>
        <begin position="94"/>
        <end position="116"/>
    </location>
</feature>
<keyword evidence="3" id="KW-1003">Cell membrane</keyword>
<name>A0ABU3WSF2_9NOCA</name>
<keyword evidence="6 7" id="KW-0472">Membrane</keyword>
<evidence type="ECO:0000313" key="9">
    <source>
        <dbReference type="EMBL" id="MDV2476853.1"/>
    </source>
</evidence>
<dbReference type="PANTHER" id="PTHR30151">
    <property type="entry name" value="ALKANE SULFONATE ABC TRANSPORTER-RELATED, MEMBRANE SUBUNIT"/>
    <property type="match status" value="1"/>
</dbReference>
<feature type="transmembrane region" description="Helical" evidence="7">
    <location>
        <begin position="7"/>
        <end position="24"/>
    </location>
</feature>
<dbReference type="InterPro" id="IPR035906">
    <property type="entry name" value="MetI-like_sf"/>
</dbReference>
<comment type="subcellular location">
    <subcellularLocation>
        <location evidence="1 7">Cell membrane</location>
        <topology evidence="1 7">Multi-pass membrane protein</topology>
    </subcellularLocation>
</comment>
<keyword evidence="5 7" id="KW-1133">Transmembrane helix</keyword>
<dbReference type="PROSITE" id="PS50928">
    <property type="entry name" value="ABC_TM1"/>
    <property type="match status" value="1"/>
</dbReference>
<feature type="transmembrane region" description="Helical" evidence="7">
    <location>
        <begin position="219"/>
        <end position="239"/>
    </location>
</feature>
<sequence length="256" mass="27731">MKMLKSFGFFVGLPVVLIAWWWVATRDGGSFYIPDPDQLVTAFRDVWLGEGLARDAVPSIVRLLVGLAISIVLGVGLGLAIGSIDWVRWSLSPLLEFLRAIPSTIMIPVLLLLIGINDAMKVTIIVLGCLWPILLNTIKGVASIDEVQGDTGRVYGLAGVDRLRYLVLPAASPQIFAGIRQSLAVGLVLMVVSEMFAATEGIGYAIINFQNRIDIPEMWSGIVLLGLLGVALSVLFQIVQGRVLGWYEGLKESAND</sequence>
<feature type="domain" description="ABC transmembrane type-1" evidence="8">
    <location>
        <begin position="56"/>
        <end position="240"/>
    </location>
</feature>
<keyword evidence="10" id="KW-1185">Reference proteome</keyword>
<feature type="transmembrane region" description="Helical" evidence="7">
    <location>
        <begin position="185"/>
        <end position="207"/>
    </location>
</feature>
<proteinExistence type="inferred from homology"/>
<evidence type="ECO:0000256" key="2">
    <source>
        <dbReference type="ARBA" id="ARBA00022448"/>
    </source>
</evidence>
<keyword evidence="2 7" id="KW-0813">Transport</keyword>
<comment type="similarity">
    <text evidence="7">Belongs to the binding-protein-dependent transport system permease family.</text>
</comment>
<evidence type="ECO:0000256" key="7">
    <source>
        <dbReference type="RuleBase" id="RU363032"/>
    </source>
</evidence>
<evidence type="ECO:0000256" key="5">
    <source>
        <dbReference type="ARBA" id="ARBA00022989"/>
    </source>
</evidence>
<feature type="transmembrane region" description="Helical" evidence="7">
    <location>
        <begin position="122"/>
        <end position="142"/>
    </location>
</feature>
<organism evidence="9 10">
    <name type="scientific">Rhodococcus zopfii</name>
    <dbReference type="NCBI Taxonomy" id="43772"/>
    <lineage>
        <taxon>Bacteria</taxon>
        <taxon>Bacillati</taxon>
        <taxon>Actinomycetota</taxon>
        <taxon>Actinomycetes</taxon>
        <taxon>Mycobacteriales</taxon>
        <taxon>Nocardiaceae</taxon>
        <taxon>Rhodococcus</taxon>
    </lineage>
</organism>
<keyword evidence="4 7" id="KW-0812">Transmembrane</keyword>
<comment type="caution">
    <text evidence="9">The sequence shown here is derived from an EMBL/GenBank/DDBJ whole genome shotgun (WGS) entry which is preliminary data.</text>
</comment>
<dbReference type="InterPro" id="IPR000515">
    <property type="entry name" value="MetI-like"/>
</dbReference>
<evidence type="ECO:0000256" key="4">
    <source>
        <dbReference type="ARBA" id="ARBA00022692"/>
    </source>
</evidence>
<dbReference type="Proteomes" id="UP001275440">
    <property type="component" value="Unassembled WGS sequence"/>
</dbReference>
<protein>
    <submittedName>
        <fullName evidence="9">ABC transporter permease</fullName>
    </submittedName>
</protein>
<dbReference type="Gene3D" id="1.10.3720.10">
    <property type="entry name" value="MetI-like"/>
    <property type="match status" value="1"/>
</dbReference>
<dbReference type="Pfam" id="PF00528">
    <property type="entry name" value="BPD_transp_1"/>
    <property type="match status" value="1"/>
</dbReference>
<dbReference type="SUPFAM" id="SSF161098">
    <property type="entry name" value="MetI-like"/>
    <property type="match status" value="1"/>
</dbReference>
<evidence type="ECO:0000313" key="10">
    <source>
        <dbReference type="Proteomes" id="UP001275440"/>
    </source>
</evidence>
<dbReference type="EMBL" id="WBMO01000001">
    <property type="protein sequence ID" value="MDV2476853.1"/>
    <property type="molecule type" value="Genomic_DNA"/>
</dbReference>
<evidence type="ECO:0000259" key="8">
    <source>
        <dbReference type="PROSITE" id="PS50928"/>
    </source>
</evidence>
<accession>A0ABU3WSF2</accession>
<feature type="transmembrane region" description="Helical" evidence="7">
    <location>
        <begin position="60"/>
        <end position="82"/>
    </location>
</feature>